<reference evidence="1" key="2">
    <citation type="submission" date="2024-06" db="EMBL/GenBank/DDBJ databases">
        <title>Caproicibacterium argilliputei sp. nov, a novel caproic acid producing anaerobic bacterium isolated from pit mud.</title>
        <authorList>
            <person name="Xia S."/>
        </authorList>
    </citation>
    <scope>NUCLEOTIDE SEQUENCE</scope>
    <source>
        <strain evidence="1">ZCY20-5</strain>
    </source>
</reference>
<name>A0AA97D8L5_9FIRM</name>
<dbReference type="PANTHER" id="PTHR34374">
    <property type="entry name" value="LARGE RIBOSOMAL RNA SUBUNIT ACCUMULATION PROTEIN YCED HOMOLOG 1, CHLOROPLASTIC"/>
    <property type="match status" value="1"/>
</dbReference>
<dbReference type="AlphaFoldDB" id="A0AA97D8L5"/>
<sequence length="171" mass="19181">MLLNLKKKIQEEGSVLPIQETLDLSKLEYNAAYPFVAPVRAEGTVEMHGGFAQLSVAVSFDFSIPCDRCTSQINRRFTYRFSHTLVEALSNEQDADDDQYVVLEADGSLDLDRLLTEDILLELPTKFLCREDCKGLCPTCGKNLNDGPCGCSQHQIDPRLEVLKQLIDKPE</sequence>
<dbReference type="Pfam" id="PF02620">
    <property type="entry name" value="YceD"/>
    <property type="match status" value="1"/>
</dbReference>
<accession>A0AA97D8L5</accession>
<organism evidence="1 2">
    <name type="scientific">Caproicibacterium argilliputei</name>
    <dbReference type="NCBI Taxonomy" id="3030016"/>
    <lineage>
        <taxon>Bacteria</taxon>
        <taxon>Bacillati</taxon>
        <taxon>Bacillota</taxon>
        <taxon>Clostridia</taxon>
        <taxon>Eubacteriales</taxon>
        <taxon>Oscillospiraceae</taxon>
        <taxon>Caproicibacterium</taxon>
    </lineage>
</organism>
<dbReference type="RefSeq" id="WP_275844997.1">
    <property type="nucleotide sequence ID" value="NZ_CP135996.1"/>
</dbReference>
<dbReference type="KEGG" id="carl:PXC00_07395"/>
<evidence type="ECO:0000313" key="2">
    <source>
        <dbReference type="Proteomes" id="UP001300604"/>
    </source>
</evidence>
<reference evidence="1" key="1">
    <citation type="submission" date="2023-09" db="EMBL/GenBank/DDBJ databases">
        <authorList>
            <person name="Zeng C."/>
        </authorList>
    </citation>
    <scope>NUCLEOTIDE SEQUENCE</scope>
    <source>
        <strain evidence="1">ZCY20-5</strain>
    </source>
</reference>
<proteinExistence type="predicted"/>
<evidence type="ECO:0000313" key="1">
    <source>
        <dbReference type="EMBL" id="WOC31060.1"/>
    </source>
</evidence>
<dbReference type="PANTHER" id="PTHR34374:SF1">
    <property type="entry name" value="LARGE RIBOSOMAL RNA SUBUNIT ACCUMULATION PROTEIN YCED HOMOLOG 1, CHLOROPLASTIC"/>
    <property type="match status" value="1"/>
</dbReference>
<keyword evidence="2" id="KW-1185">Reference proteome</keyword>
<gene>
    <name evidence="1" type="ORF">PXC00_07395</name>
</gene>
<protein>
    <submittedName>
        <fullName evidence="1">DUF177 domain-containing protein</fullName>
    </submittedName>
</protein>
<dbReference type="EMBL" id="CP135996">
    <property type="protein sequence ID" value="WOC31060.1"/>
    <property type="molecule type" value="Genomic_DNA"/>
</dbReference>
<dbReference type="InterPro" id="IPR003772">
    <property type="entry name" value="YceD"/>
</dbReference>
<dbReference type="Proteomes" id="UP001300604">
    <property type="component" value="Chromosome"/>
</dbReference>